<keyword evidence="1" id="KW-0472">Membrane</keyword>
<accession>A0A6C0BUF9</accession>
<sequence length="84" mass="9482">MSTKINLCKYKNMFGEPGKGAHSYRFWNIAIVDVILTILAGLILSWITGMTRVHSIITMFVLGIIAHRLFCVRTTVDKLLFPKG</sequence>
<feature type="transmembrane region" description="Helical" evidence="1">
    <location>
        <begin position="53"/>
        <end position="71"/>
    </location>
</feature>
<keyword evidence="1" id="KW-1133">Transmembrane helix</keyword>
<keyword evidence="1" id="KW-0812">Transmembrane</keyword>
<feature type="transmembrane region" description="Helical" evidence="1">
    <location>
        <begin position="26"/>
        <end position="47"/>
    </location>
</feature>
<protein>
    <submittedName>
        <fullName evidence="2">Uncharacterized protein</fullName>
    </submittedName>
</protein>
<name>A0A6C0BUF9_9ZZZZ</name>
<organism evidence="2">
    <name type="scientific">viral metagenome</name>
    <dbReference type="NCBI Taxonomy" id="1070528"/>
    <lineage>
        <taxon>unclassified sequences</taxon>
        <taxon>metagenomes</taxon>
        <taxon>organismal metagenomes</taxon>
    </lineage>
</organism>
<evidence type="ECO:0000256" key="1">
    <source>
        <dbReference type="SAM" id="Phobius"/>
    </source>
</evidence>
<dbReference type="EMBL" id="MN739261">
    <property type="protein sequence ID" value="QHS95977.1"/>
    <property type="molecule type" value="Genomic_DNA"/>
</dbReference>
<evidence type="ECO:0000313" key="2">
    <source>
        <dbReference type="EMBL" id="QHS95977.1"/>
    </source>
</evidence>
<reference evidence="2" key="1">
    <citation type="journal article" date="2020" name="Nature">
        <title>Giant virus diversity and host interactions through global metagenomics.</title>
        <authorList>
            <person name="Schulz F."/>
            <person name="Roux S."/>
            <person name="Paez-Espino D."/>
            <person name="Jungbluth S."/>
            <person name="Walsh D.A."/>
            <person name="Denef V.J."/>
            <person name="McMahon K.D."/>
            <person name="Konstantinidis K.T."/>
            <person name="Eloe-Fadrosh E.A."/>
            <person name="Kyrpides N.C."/>
            <person name="Woyke T."/>
        </authorList>
    </citation>
    <scope>NUCLEOTIDE SEQUENCE</scope>
    <source>
        <strain evidence="2">GVMAG-M-3300019093-7</strain>
    </source>
</reference>
<proteinExistence type="predicted"/>
<dbReference type="AlphaFoldDB" id="A0A6C0BUF9"/>